<gene>
    <name evidence="2" type="ORF">IPL58_10020</name>
</gene>
<organism evidence="2 3">
    <name type="scientific">Candidatus Proximibacter danicus</name>
    <dbReference type="NCBI Taxonomy" id="2954365"/>
    <lineage>
        <taxon>Bacteria</taxon>
        <taxon>Pseudomonadati</taxon>
        <taxon>Pseudomonadota</taxon>
        <taxon>Betaproteobacteria</taxon>
        <taxon>Candidatus Proximibacter</taxon>
    </lineage>
</organism>
<dbReference type="Gene3D" id="3.40.630.30">
    <property type="match status" value="1"/>
</dbReference>
<evidence type="ECO:0000259" key="1">
    <source>
        <dbReference type="PROSITE" id="PS51186"/>
    </source>
</evidence>
<reference evidence="2" key="1">
    <citation type="submission" date="2020-10" db="EMBL/GenBank/DDBJ databases">
        <title>Connecting structure to function with the recovery of over 1000 high-quality activated sludge metagenome-assembled genomes encoding full-length rRNA genes using long-read sequencing.</title>
        <authorList>
            <person name="Singleton C.M."/>
            <person name="Petriglieri F."/>
            <person name="Kristensen J.M."/>
            <person name="Kirkegaard R.H."/>
            <person name="Michaelsen T.Y."/>
            <person name="Andersen M.H."/>
            <person name="Karst S.M."/>
            <person name="Dueholm M.S."/>
            <person name="Nielsen P.H."/>
            <person name="Albertsen M."/>
        </authorList>
    </citation>
    <scope>NUCLEOTIDE SEQUENCE</scope>
    <source>
        <strain evidence="2">Hirt_18-Q3-R61-65_BATAC.395</strain>
    </source>
</reference>
<dbReference type="Proteomes" id="UP000886689">
    <property type="component" value="Unassembled WGS sequence"/>
</dbReference>
<evidence type="ECO:0000313" key="3">
    <source>
        <dbReference type="Proteomes" id="UP000886689"/>
    </source>
</evidence>
<accession>A0A9D7K0T9</accession>
<dbReference type="PROSITE" id="PS51186">
    <property type="entry name" value="GNAT"/>
    <property type="match status" value="1"/>
</dbReference>
<feature type="domain" description="N-acetyltransferase" evidence="1">
    <location>
        <begin position="6"/>
        <end position="170"/>
    </location>
</feature>
<dbReference type="AlphaFoldDB" id="A0A9D7K0T9"/>
<name>A0A9D7K0T9_9PROT</name>
<protein>
    <submittedName>
        <fullName evidence="2">GNAT family N-acetyltransferase</fullName>
    </submittedName>
</protein>
<evidence type="ECO:0000313" key="2">
    <source>
        <dbReference type="EMBL" id="MBK8524405.1"/>
    </source>
</evidence>
<dbReference type="GO" id="GO:0016747">
    <property type="term" value="F:acyltransferase activity, transferring groups other than amino-acyl groups"/>
    <property type="evidence" value="ECO:0007669"/>
    <property type="project" value="InterPro"/>
</dbReference>
<sequence length="171" mass="18677">MIAMSPDIQPVRPVDVESIAALAREIWQSAYAGIITQAQIDYMLAQRYNTARLFEELGKSGYWWDQAFVNGARVAFSSGYLTGVPGEIKLDKVYVHPVHQRSGIGGALIDGVIAHGRESGCDTLILAVNKQNAKAIGAYEKRGFVVRESVRVDIGGGFVMDDFIMARSIAQ</sequence>
<dbReference type="PANTHER" id="PTHR43617">
    <property type="entry name" value="L-AMINO ACID N-ACETYLTRANSFERASE"/>
    <property type="match status" value="1"/>
</dbReference>
<dbReference type="PANTHER" id="PTHR43617:SF20">
    <property type="entry name" value="N-ALPHA-ACETYLTRANSFERASE RIMI"/>
    <property type="match status" value="1"/>
</dbReference>
<dbReference type="Pfam" id="PF00583">
    <property type="entry name" value="Acetyltransf_1"/>
    <property type="match status" value="1"/>
</dbReference>
<dbReference type="CDD" id="cd04301">
    <property type="entry name" value="NAT_SF"/>
    <property type="match status" value="1"/>
</dbReference>
<dbReference type="InterPro" id="IPR000182">
    <property type="entry name" value="GNAT_dom"/>
</dbReference>
<proteinExistence type="predicted"/>
<dbReference type="EMBL" id="JADJUC010000009">
    <property type="protein sequence ID" value="MBK8524405.1"/>
    <property type="molecule type" value="Genomic_DNA"/>
</dbReference>
<comment type="caution">
    <text evidence="2">The sequence shown here is derived from an EMBL/GenBank/DDBJ whole genome shotgun (WGS) entry which is preliminary data.</text>
</comment>
<dbReference type="InterPro" id="IPR050276">
    <property type="entry name" value="MshD_Acetyltransferase"/>
</dbReference>
<dbReference type="InterPro" id="IPR016181">
    <property type="entry name" value="Acyl_CoA_acyltransferase"/>
</dbReference>
<dbReference type="SUPFAM" id="SSF55729">
    <property type="entry name" value="Acyl-CoA N-acyltransferases (Nat)"/>
    <property type="match status" value="1"/>
</dbReference>